<evidence type="ECO:0000313" key="4">
    <source>
        <dbReference type="Proteomes" id="UP000490939"/>
    </source>
</evidence>
<accession>A0A8H3YZS1</accession>
<dbReference type="Proteomes" id="UP000490939">
    <property type="component" value="Unassembled WGS sequence"/>
</dbReference>
<comment type="caution">
    <text evidence="1">The sequence shown here is derived from an EMBL/GenBank/DDBJ whole genome shotgun (WGS) entry which is preliminary data.</text>
</comment>
<evidence type="ECO:0000313" key="2">
    <source>
        <dbReference type="EMBL" id="KAE9991451.1"/>
    </source>
</evidence>
<gene>
    <name evidence="2" type="ORF">EG327_011680</name>
    <name evidence="1" type="ORF">EG328_001791</name>
</gene>
<dbReference type="AlphaFoldDB" id="A0A8H3YZS1"/>
<name>A0A8H3YZS1_VENIN</name>
<evidence type="ECO:0000313" key="3">
    <source>
        <dbReference type="Proteomes" id="UP000447873"/>
    </source>
</evidence>
<dbReference type="Proteomes" id="UP000447873">
    <property type="component" value="Unassembled WGS sequence"/>
</dbReference>
<protein>
    <submittedName>
        <fullName evidence="1">Uncharacterized protein</fullName>
    </submittedName>
</protein>
<organism evidence="1 3">
    <name type="scientific">Venturia inaequalis</name>
    <name type="common">Apple scab fungus</name>
    <dbReference type="NCBI Taxonomy" id="5025"/>
    <lineage>
        <taxon>Eukaryota</taxon>
        <taxon>Fungi</taxon>
        <taxon>Dikarya</taxon>
        <taxon>Ascomycota</taxon>
        <taxon>Pezizomycotina</taxon>
        <taxon>Dothideomycetes</taxon>
        <taxon>Pleosporomycetidae</taxon>
        <taxon>Venturiales</taxon>
        <taxon>Venturiaceae</taxon>
        <taxon>Venturia</taxon>
    </lineage>
</organism>
<keyword evidence="4" id="KW-1185">Reference proteome</keyword>
<sequence length="98" mass="10665">MPSITSKTFVGSVVKSGKTVNLYAATRTSAWTRTEEQALEVGKVLKSTLEADPTLIPANTKEMILRESTHKSPADRIEHLTVVCKGDDGDVKTEHIPT</sequence>
<reference evidence="1 3" key="1">
    <citation type="submission" date="2018-12" db="EMBL/GenBank/DDBJ databases">
        <title>Venturia inaequalis Genome Resource.</title>
        <authorList>
            <person name="Lichtner F.J."/>
        </authorList>
    </citation>
    <scope>NUCLEOTIDE SEQUENCE [LARGE SCALE GENOMIC DNA]</scope>
    <source>
        <strain evidence="1 3">120213</strain>
        <strain evidence="2 4">DMI_063113</strain>
    </source>
</reference>
<dbReference type="OrthoDB" id="5235678at2759"/>
<dbReference type="EMBL" id="WNWR01000095">
    <property type="protein sequence ID" value="KAE9991451.1"/>
    <property type="molecule type" value="Genomic_DNA"/>
</dbReference>
<dbReference type="EMBL" id="WNWS01000145">
    <property type="protein sequence ID" value="KAE9977918.1"/>
    <property type="molecule type" value="Genomic_DNA"/>
</dbReference>
<evidence type="ECO:0000313" key="1">
    <source>
        <dbReference type="EMBL" id="KAE9977918.1"/>
    </source>
</evidence>
<proteinExistence type="predicted"/>